<organism evidence="8">
    <name type="scientific">marine sediment metagenome</name>
    <dbReference type="NCBI Taxonomy" id="412755"/>
    <lineage>
        <taxon>unclassified sequences</taxon>
        <taxon>metagenomes</taxon>
        <taxon>ecological metagenomes</taxon>
    </lineage>
</organism>
<dbReference type="InterPro" id="IPR013249">
    <property type="entry name" value="RNA_pol_sigma70_r4_t2"/>
</dbReference>
<keyword evidence="3" id="KW-0731">Sigma factor</keyword>
<dbReference type="SUPFAM" id="SSF88659">
    <property type="entry name" value="Sigma3 and sigma4 domains of RNA polymerase sigma factors"/>
    <property type="match status" value="1"/>
</dbReference>
<evidence type="ECO:0000256" key="4">
    <source>
        <dbReference type="ARBA" id="ARBA00023125"/>
    </source>
</evidence>
<evidence type="ECO:0008006" key="9">
    <source>
        <dbReference type="Google" id="ProtNLM"/>
    </source>
</evidence>
<dbReference type="PANTHER" id="PTHR43133">
    <property type="entry name" value="RNA POLYMERASE ECF-TYPE SIGMA FACTO"/>
    <property type="match status" value="1"/>
</dbReference>
<name>X1SUK9_9ZZZZ</name>
<dbReference type="InterPro" id="IPR013325">
    <property type="entry name" value="RNA_pol_sigma_r2"/>
</dbReference>
<accession>X1SUK9</accession>
<gene>
    <name evidence="8" type="ORF">S12H4_39003</name>
</gene>
<dbReference type="GO" id="GO:0006352">
    <property type="term" value="P:DNA-templated transcription initiation"/>
    <property type="evidence" value="ECO:0007669"/>
    <property type="project" value="InterPro"/>
</dbReference>
<dbReference type="InterPro" id="IPR036388">
    <property type="entry name" value="WH-like_DNA-bd_sf"/>
</dbReference>
<dbReference type="PANTHER" id="PTHR43133:SF8">
    <property type="entry name" value="RNA POLYMERASE SIGMA FACTOR HI_1459-RELATED"/>
    <property type="match status" value="1"/>
</dbReference>
<dbReference type="GO" id="GO:0003677">
    <property type="term" value="F:DNA binding"/>
    <property type="evidence" value="ECO:0007669"/>
    <property type="project" value="UniProtKB-KW"/>
</dbReference>
<dbReference type="Gene3D" id="1.10.10.10">
    <property type="entry name" value="Winged helix-like DNA-binding domain superfamily/Winged helix DNA-binding domain"/>
    <property type="match status" value="1"/>
</dbReference>
<dbReference type="Pfam" id="PF08281">
    <property type="entry name" value="Sigma70_r4_2"/>
    <property type="match status" value="1"/>
</dbReference>
<evidence type="ECO:0000256" key="5">
    <source>
        <dbReference type="ARBA" id="ARBA00023163"/>
    </source>
</evidence>
<reference evidence="8" key="1">
    <citation type="journal article" date="2014" name="Front. Microbiol.">
        <title>High frequency of phylogenetically diverse reductive dehalogenase-homologous genes in deep subseafloor sedimentary metagenomes.</title>
        <authorList>
            <person name="Kawai M."/>
            <person name="Futagami T."/>
            <person name="Toyoda A."/>
            <person name="Takaki Y."/>
            <person name="Nishi S."/>
            <person name="Hori S."/>
            <person name="Arai W."/>
            <person name="Tsubouchi T."/>
            <person name="Morono Y."/>
            <person name="Uchiyama I."/>
            <person name="Ito T."/>
            <person name="Fujiyama A."/>
            <person name="Inagaki F."/>
            <person name="Takami H."/>
        </authorList>
    </citation>
    <scope>NUCLEOTIDE SEQUENCE</scope>
    <source>
        <strain evidence="8">Expedition CK06-06</strain>
    </source>
</reference>
<evidence type="ECO:0000259" key="6">
    <source>
        <dbReference type="Pfam" id="PF04542"/>
    </source>
</evidence>
<comment type="caution">
    <text evidence="8">The sequence shown here is derived from an EMBL/GenBank/DDBJ whole genome shotgun (WGS) entry which is preliminary data.</text>
</comment>
<comment type="similarity">
    <text evidence="1">Belongs to the sigma-70 factor family. ECF subfamily.</text>
</comment>
<keyword evidence="2" id="KW-0805">Transcription regulation</keyword>
<evidence type="ECO:0000256" key="1">
    <source>
        <dbReference type="ARBA" id="ARBA00010641"/>
    </source>
</evidence>
<dbReference type="InterPro" id="IPR013324">
    <property type="entry name" value="RNA_pol_sigma_r3/r4-like"/>
</dbReference>
<dbReference type="InterPro" id="IPR014284">
    <property type="entry name" value="RNA_pol_sigma-70_dom"/>
</dbReference>
<dbReference type="InterPro" id="IPR007627">
    <property type="entry name" value="RNA_pol_sigma70_r2"/>
</dbReference>
<feature type="domain" description="RNA polymerase sigma-70 region 2" evidence="6">
    <location>
        <begin position="2"/>
        <end position="52"/>
    </location>
</feature>
<protein>
    <recommendedName>
        <fullName evidence="9">RNA polymerase sigma factor 70 region 4 type 2 domain-containing protein</fullName>
    </recommendedName>
</protein>
<evidence type="ECO:0000313" key="8">
    <source>
        <dbReference type="EMBL" id="GAI96772.1"/>
    </source>
</evidence>
<dbReference type="EMBL" id="BARW01023535">
    <property type="protein sequence ID" value="GAI96772.1"/>
    <property type="molecule type" value="Genomic_DNA"/>
</dbReference>
<sequence length="136" mass="15813">MRLLGDWHYAEDVLVETFTKLASSSLDDKGSLKAWLYRVATNGCYRVFRKKRGEVCFSEEEFKTGMPDHGPDLIREVRVQKILNELPEKQRVVVLLKFYEDMSYQEIADILCCPLGTVKSRMHEGIRNLRKIMGVK</sequence>
<evidence type="ECO:0000256" key="3">
    <source>
        <dbReference type="ARBA" id="ARBA00023082"/>
    </source>
</evidence>
<dbReference type="SUPFAM" id="SSF88946">
    <property type="entry name" value="Sigma2 domain of RNA polymerase sigma factors"/>
    <property type="match status" value="1"/>
</dbReference>
<dbReference type="NCBIfam" id="TIGR02937">
    <property type="entry name" value="sigma70-ECF"/>
    <property type="match status" value="1"/>
</dbReference>
<proteinExistence type="inferred from homology"/>
<dbReference type="Pfam" id="PF04542">
    <property type="entry name" value="Sigma70_r2"/>
    <property type="match status" value="1"/>
</dbReference>
<keyword evidence="4" id="KW-0238">DNA-binding</keyword>
<evidence type="ECO:0000259" key="7">
    <source>
        <dbReference type="Pfam" id="PF08281"/>
    </source>
</evidence>
<dbReference type="Gene3D" id="1.10.1740.10">
    <property type="match status" value="1"/>
</dbReference>
<dbReference type="GO" id="GO:0016987">
    <property type="term" value="F:sigma factor activity"/>
    <property type="evidence" value="ECO:0007669"/>
    <property type="project" value="UniProtKB-KW"/>
</dbReference>
<evidence type="ECO:0000256" key="2">
    <source>
        <dbReference type="ARBA" id="ARBA00023015"/>
    </source>
</evidence>
<keyword evidence="5" id="KW-0804">Transcription</keyword>
<feature type="domain" description="RNA polymerase sigma factor 70 region 4 type 2" evidence="7">
    <location>
        <begin position="78"/>
        <end position="128"/>
    </location>
</feature>
<dbReference type="AlphaFoldDB" id="X1SUK9"/>
<dbReference type="CDD" id="cd06171">
    <property type="entry name" value="Sigma70_r4"/>
    <property type="match status" value="1"/>
</dbReference>
<dbReference type="InterPro" id="IPR039425">
    <property type="entry name" value="RNA_pol_sigma-70-like"/>
</dbReference>